<dbReference type="InterPro" id="IPR000847">
    <property type="entry name" value="LysR_HTH_N"/>
</dbReference>
<dbReference type="Gene3D" id="1.10.10.10">
    <property type="entry name" value="Winged helix-like DNA-binding domain superfamily/Winged helix DNA-binding domain"/>
    <property type="match status" value="1"/>
</dbReference>
<reference evidence="6 7" key="1">
    <citation type="submission" date="2016-10" db="EMBL/GenBank/DDBJ databases">
        <authorList>
            <person name="Varghese N."/>
            <person name="Submissions S."/>
        </authorList>
    </citation>
    <scope>NUCLEOTIDE SEQUENCE [LARGE SCALE GENOMIC DNA]</scope>
    <source>
        <strain evidence="6 7">DSM 18839</strain>
    </source>
</reference>
<dbReference type="PANTHER" id="PTHR30126:SF98">
    <property type="entry name" value="HTH-TYPE TRANSCRIPTIONAL ACTIVATOR BAUR"/>
    <property type="match status" value="1"/>
</dbReference>
<proteinExistence type="inferred from homology"/>
<dbReference type="PRINTS" id="PR00039">
    <property type="entry name" value="HTHLYSR"/>
</dbReference>
<dbReference type="Gene3D" id="3.40.190.290">
    <property type="match status" value="1"/>
</dbReference>
<evidence type="ECO:0000313" key="6">
    <source>
        <dbReference type="EMBL" id="SDF93449.1"/>
    </source>
</evidence>
<sequence>MLSIDRMRVFAAVFEEGSFTAAAERLNATQSGVSQQIARLERALGTQLLERGARGAVATPAGRQLYARSIALLREISTVERGIVDLGRGATGSVTLGVMPALTRSEAGPVLRRYLAENPNVTINLVERASSELIDEVVGDRLDAAIVPVFDAPPSLRCRLLGRSREALIARPAGDGLHMRPVDVRAVSPMRLILQSEGSIRRRRVLAYLRSRGVELDALMDMDSMFGTLEFVQNSDFVTIVPAVMVAPEIDSAAMCVRPLDLDGLALEVMAVSAARREPSPIVTEILDRFERSLAAFERRLDLRLGLG</sequence>
<dbReference type="AlphaFoldDB" id="A0A8G2BIN9"/>
<dbReference type="PANTHER" id="PTHR30126">
    <property type="entry name" value="HTH-TYPE TRANSCRIPTIONAL REGULATOR"/>
    <property type="match status" value="1"/>
</dbReference>
<dbReference type="CDD" id="cd05466">
    <property type="entry name" value="PBP2_LTTR_substrate"/>
    <property type="match status" value="1"/>
</dbReference>
<feature type="domain" description="HTH lysR-type" evidence="5">
    <location>
        <begin position="2"/>
        <end position="59"/>
    </location>
</feature>
<evidence type="ECO:0000256" key="3">
    <source>
        <dbReference type="ARBA" id="ARBA00023125"/>
    </source>
</evidence>
<evidence type="ECO:0000313" key="7">
    <source>
        <dbReference type="Proteomes" id="UP000198615"/>
    </source>
</evidence>
<keyword evidence="2" id="KW-0805">Transcription regulation</keyword>
<name>A0A8G2BIN9_9PROT</name>
<dbReference type="RefSeq" id="WP_093151134.1">
    <property type="nucleotide sequence ID" value="NZ_FNBW01000008.1"/>
</dbReference>
<dbReference type="InterPro" id="IPR036390">
    <property type="entry name" value="WH_DNA-bd_sf"/>
</dbReference>
<dbReference type="EMBL" id="FNBW01000008">
    <property type="protein sequence ID" value="SDF93449.1"/>
    <property type="molecule type" value="Genomic_DNA"/>
</dbReference>
<dbReference type="GO" id="GO:0000976">
    <property type="term" value="F:transcription cis-regulatory region binding"/>
    <property type="evidence" value="ECO:0007669"/>
    <property type="project" value="TreeGrafter"/>
</dbReference>
<dbReference type="Pfam" id="PF03466">
    <property type="entry name" value="LysR_substrate"/>
    <property type="match status" value="1"/>
</dbReference>
<dbReference type="OrthoDB" id="196624at2"/>
<comment type="caution">
    <text evidence="6">The sequence shown here is derived from an EMBL/GenBank/DDBJ whole genome shotgun (WGS) entry which is preliminary data.</text>
</comment>
<dbReference type="Pfam" id="PF00126">
    <property type="entry name" value="HTH_1"/>
    <property type="match status" value="1"/>
</dbReference>
<dbReference type="InterPro" id="IPR036388">
    <property type="entry name" value="WH-like_DNA-bd_sf"/>
</dbReference>
<keyword evidence="3 6" id="KW-0238">DNA-binding</keyword>
<dbReference type="SUPFAM" id="SSF53850">
    <property type="entry name" value="Periplasmic binding protein-like II"/>
    <property type="match status" value="1"/>
</dbReference>
<dbReference type="PROSITE" id="PS50931">
    <property type="entry name" value="HTH_LYSR"/>
    <property type="match status" value="1"/>
</dbReference>
<comment type="similarity">
    <text evidence="1">Belongs to the LysR transcriptional regulatory family.</text>
</comment>
<dbReference type="InterPro" id="IPR005119">
    <property type="entry name" value="LysR_subst-bd"/>
</dbReference>
<organism evidence="6 7">
    <name type="scientific">Thalassobaculum litoreum DSM 18839</name>
    <dbReference type="NCBI Taxonomy" id="1123362"/>
    <lineage>
        <taxon>Bacteria</taxon>
        <taxon>Pseudomonadati</taxon>
        <taxon>Pseudomonadota</taxon>
        <taxon>Alphaproteobacteria</taxon>
        <taxon>Rhodospirillales</taxon>
        <taxon>Thalassobaculaceae</taxon>
        <taxon>Thalassobaculum</taxon>
    </lineage>
</organism>
<keyword evidence="4" id="KW-0804">Transcription</keyword>
<dbReference type="SUPFAM" id="SSF46785">
    <property type="entry name" value="Winged helix' DNA-binding domain"/>
    <property type="match status" value="1"/>
</dbReference>
<evidence type="ECO:0000256" key="4">
    <source>
        <dbReference type="ARBA" id="ARBA00023163"/>
    </source>
</evidence>
<evidence type="ECO:0000256" key="1">
    <source>
        <dbReference type="ARBA" id="ARBA00009437"/>
    </source>
</evidence>
<accession>A0A8G2BIN9</accession>
<gene>
    <name evidence="6" type="ORF">SAMN05660686_02788</name>
</gene>
<protein>
    <submittedName>
        <fullName evidence="6">DNA-binding transcriptional regulator, LysR family</fullName>
    </submittedName>
</protein>
<keyword evidence="7" id="KW-1185">Reference proteome</keyword>
<evidence type="ECO:0000259" key="5">
    <source>
        <dbReference type="PROSITE" id="PS50931"/>
    </source>
</evidence>
<dbReference type="GO" id="GO:0003700">
    <property type="term" value="F:DNA-binding transcription factor activity"/>
    <property type="evidence" value="ECO:0007669"/>
    <property type="project" value="InterPro"/>
</dbReference>
<evidence type="ECO:0000256" key="2">
    <source>
        <dbReference type="ARBA" id="ARBA00023015"/>
    </source>
</evidence>
<dbReference type="Proteomes" id="UP000198615">
    <property type="component" value="Unassembled WGS sequence"/>
</dbReference>
<dbReference type="FunFam" id="1.10.10.10:FF:000001">
    <property type="entry name" value="LysR family transcriptional regulator"/>
    <property type="match status" value="1"/>
</dbReference>